<name>A0A3N2PTV9_SODAK</name>
<evidence type="ECO:0000313" key="2">
    <source>
        <dbReference type="EMBL" id="ROT37938.1"/>
    </source>
</evidence>
<proteinExistence type="predicted"/>
<evidence type="ECO:0000313" key="3">
    <source>
        <dbReference type="Proteomes" id="UP000272025"/>
    </source>
</evidence>
<dbReference type="AlphaFoldDB" id="A0A3N2PTV9"/>
<feature type="compositionally biased region" description="Polar residues" evidence="1">
    <location>
        <begin position="24"/>
        <end position="33"/>
    </location>
</feature>
<accession>A0A3N2PTV9</accession>
<dbReference type="EMBL" id="ML119056">
    <property type="protein sequence ID" value="ROT37938.1"/>
    <property type="molecule type" value="Genomic_DNA"/>
</dbReference>
<evidence type="ECO:0000256" key="1">
    <source>
        <dbReference type="SAM" id="MobiDB-lite"/>
    </source>
</evidence>
<dbReference type="GeneID" id="39583502"/>
<sequence length="99" mass="11252">MYDVAKQRELRRQSSRQREFVAEQLSSRKAQPSTMIPRLPLGVGDDACEIANTVIIFPRSDLMASSRWKVLCIITTTAVLLSRHWKEASKVLSLSMKAF</sequence>
<dbReference type="Proteomes" id="UP000272025">
    <property type="component" value="Unassembled WGS sequence"/>
</dbReference>
<gene>
    <name evidence="2" type="ORF">SODALDRAFT_379178</name>
</gene>
<feature type="compositionally biased region" description="Basic and acidic residues" evidence="1">
    <location>
        <begin position="1"/>
        <end position="21"/>
    </location>
</feature>
<protein>
    <submittedName>
        <fullName evidence="2">Uncharacterized protein</fullName>
    </submittedName>
</protein>
<dbReference type="RefSeq" id="XP_028465744.1">
    <property type="nucleotide sequence ID" value="XM_028615025.1"/>
</dbReference>
<keyword evidence="3" id="KW-1185">Reference proteome</keyword>
<organism evidence="2 3">
    <name type="scientific">Sodiomyces alkalinus (strain CBS 110278 / VKM F-3762 / F11)</name>
    <name type="common">Alkaliphilic filamentous fungus</name>
    <dbReference type="NCBI Taxonomy" id="1314773"/>
    <lineage>
        <taxon>Eukaryota</taxon>
        <taxon>Fungi</taxon>
        <taxon>Dikarya</taxon>
        <taxon>Ascomycota</taxon>
        <taxon>Pezizomycotina</taxon>
        <taxon>Sordariomycetes</taxon>
        <taxon>Hypocreomycetidae</taxon>
        <taxon>Glomerellales</taxon>
        <taxon>Plectosphaerellaceae</taxon>
        <taxon>Sodiomyces</taxon>
    </lineage>
</organism>
<feature type="region of interest" description="Disordered" evidence="1">
    <location>
        <begin position="1"/>
        <end position="33"/>
    </location>
</feature>
<reference evidence="2 3" key="1">
    <citation type="journal article" date="2018" name="Mol. Ecol.">
        <title>The obligate alkalophilic soda-lake fungus Sodiomyces alkalinus has shifted to a protein diet.</title>
        <authorList>
            <person name="Grum-Grzhimaylo A.A."/>
            <person name="Falkoski D.L."/>
            <person name="van den Heuvel J."/>
            <person name="Valero-Jimenez C.A."/>
            <person name="Min B."/>
            <person name="Choi I.G."/>
            <person name="Lipzen A."/>
            <person name="Daum C.G."/>
            <person name="Aanen D.K."/>
            <person name="Tsang A."/>
            <person name="Henrissat B."/>
            <person name="Bilanenko E.N."/>
            <person name="de Vries R.P."/>
            <person name="van Kan J.A.L."/>
            <person name="Grigoriev I.V."/>
            <person name="Debets A.J.M."/>
        </authorList>
    </citation>
    <scope>NUCLEOTIDE SEQUENCE [LARGE SCALE GENOMIC DNA]</scope>
    <source>
        <strain evidence="2 3">F11</strain>
    </source>
</reference>